<proteinExistence type="predicted"/>
<accession>A0AC60QLC9</accession>
<gene>
    <name evidence="1" type="ORF">HPB47_018213</name>
</gene>
<keyword evidence="2" id="KW-1185">Reference proteome</keyword>
<comment type="caution">
    <text evidence="1">The sequence shown here is derived from an EMBL/GenBank/DDBJ whole genome shotgun (WGS) entry which is preliminary data.</text>
</comment>
<evidence type="ECO:0000313" key="2">
    <source>
        <dbReference type="Proteomes" id="UP000805193"/>
    </source>
</evidence>
<protein>
    <submittedName>
        <fullName evidence="1">Uncharacterized protein</fullName>
    </submittedName>
</protein>
<dbReference type="EMBL" id="JABSTQ010007264">
    <property type="protein sequence ID" value="KAG0435979.1"/>
    <property type="molecule type" value="Genomic_DNA"/>
</dbReference>
<sequence length="326" mass="37174">MPVAIRKYSMSSISNYITKLLFGVRYNYDDSARVQLNTWFNTTGKILSQRTLVLTIPAWLYKVLGWVPFTERRTVRSAMGKLVNFISTRPFLFMIASAIIEHVQKHDENYDGALLLKYLPGNLLNLFGAGTNSLNRSLAWHLLVCAANPDTLQRKIQKEIDDVVGQDRQPSWQDSHDMPFTVASIREMQRWKTVMPLAIPRSADQDIVIGGYVIPKGTAVMANLWAVHMDPKLWGSPETFNPYRFLVLNDQTLKITPKPEHLIPFSIARFLGFTRDFEDTTACGKDNLYSSSQSVQLVKNELGVEENRFLGFGQQRRQAPCIARQM</sequence>
<organism evidence="1 2">
    <name type="scientific">Ixodes persulcatus</name>
    <name type="common">Taiga tick</name>
    <dbReference type="NCBI Taxonomy" id="34615"/>
    <lineage>
        <taxon>Eukaryota</taxon>
        <taxon>Metazoa</taxon>
        <taxon>Ecdysozoa</taxon>
        <taxon>Arthropoda</taxon>
        <taxon>Chelicerata</taxon>
        <taxon>Arachnida</taxon>
        <taxon>Acari</taxon>
        <taxon>Parasitiformes</taxon>
        <taxon>Ixodida</taxon>
        <taxon>Ixodoidea</taxon>
        <taxon>Ixodidae</taxon>
        <taxon>Ixodinae</taxon>
        <taxon>Ixodes</taxon>
    </lineage>
</organism>
<reference evidence="1 2" key="1">
    <citation type="journal article" date="2020" name="Cell">
        <title>Large-Scale Comparative Analyses of Tick Genomes Elucidate Their Genetic Diversity and Vector Capacities.</title>
        <authorList>
            <consortium name="Tick Genome and Microbiome Consortium (TIGMIC)"/>
            <person name="Jia N."/>
            <person name="Wang J."/>
            <person name="Shi W."/>
            <person name="Du L."/>
            <person name="Sun Y."/>
            <person name="Zhan W."/>
            <person name="Jiang J.F."/>
            <person name="Wang Q."/>
            <person name="Zhang B."/>
            <person name="Ji P."/>
            <person name="Bell-Sakyi L."/>
            <person name="Cui X.M."/>
            <person name="Yuan T.T."/>
            <person name="Jiang B.G."/>
            <person name="Yang W.F."/>
            <person name="Lam T.T."/>
            <person name="Chang Q.C."/>
            <person name="Ding S.J."/>
            <person name="Wang X.J."/>
            <person name="Zhu J.G."/>
            <person name="Ruan X.D."/>
            <person name="Zhao L."/>
            <person name="Wei J.T."/>
            <person name="Ye R.Z."/>
            <person name="Que T.C."/>
            <person name="Du C.H."/>
            <person name="Zhou Y.H."/>
            <person name="Cheng J.X."/>
            <person name="Dai P.F."/>
            <person name="Guo W.B."/>
            <person name="Han X.H."/>
            <person name="Huang E.J."/>
            <person name="Li L.F."/>
            <person name="Wei W."/>
            <person name="Gao Y.C."/>
            <person name="Liu J.Z."/>
            <person name="Shao H.Z."/>
            <person name="Wang X."/>
            <person name="Wang C.C."/>
            <person name="Yang T.C."/>
            <person name="Huo Q.B."/>
            <person name="Li W."/>
            <person name="Chen H.Y."/>
            <person name="Chen S.E."/>
            <person name="Zhou L.G."/>
            <person name="Ni X.B."/>
            <person name="Tian J.H."/>
            <person name="Sheng Y."/>
            <person name="Liu T."/>
            <person name="Pan Y.S."/>
            <person name="Xia L.Y."/>
            <person name="Li J."/>
            <person name="Zhao F."/>
            <person name="Cao W.C."/>
        </authorList>
    </citation>
    <scope>NUCLEOTIDE SEQUENCE [LARGE SCALE GENOMIC DNA]</scope>
    <source>
        <strain evidence="1">Iper-2018</strain>
    </source>
</reference>
<evidence type="ECO:0000313" key="1">
    <source>
        <dbReference type="EMBL" id="KAG0435979.1"/>
    </source>
</evidence>
<name>A0AC60QLC9_IXOPE</name>
<dbReference type="Proteomes" id="UP000805193">
    <property type="component" value="Unassembled WGS sequence"/>
</dbReference>